<dbReference type="EMBL" id="MIPY01000058">
    <property type="protein sequence ID" value="OES24760.1"/>
    <property type="molecule type" value="Genomic_DNA"/>
</dbReference>
<reference evidence="1 2" key="1">
    <citation type="submission" date="2016-09" db="EMBL/GenBank/DDBJ databases">
        <title>Draft Genome Sequence of four Alteromonas macleodii strains isolated from copper coupons and grown long-term at elevated copper levels.</title>
        <authorList>
            <person name="Cusick K."/>
            <person name="Dale J."/>
            <person name="Little B."/>
            <person name="Biffinger J."/>
        </authorList>
    </citation>
    <scope>NUCLEOTIDE SEQUENCE [LARGE SCALE GENOMIC DNA]</scope>
    <source>
        <strain evidence="1 2">KCP01</strain>
    </source>
</reference>
<organism evidence="1 2">
    <name type="scientific">Alteromonas macleodii</name>
    <name type="common">Pseudoalteromonas macleodii</name>
    <dbReference type="NCBI Taxonomy" id="28108"/>
    <lineage>
        <taxon>Bacteria</taxon>
        <taxon>Pseudomonadati</taxon>
        <taxon>Pseudomonadota</taxon>
        <taxon>Gammaproteobacteria</taxon>
        <taxon>Alteromonadales</taxon>
        <taxon>Alteromonadaceae</taxon>
        <taxon>Alteromonas/Salinimonas group</taxon>
        <taxon>Alteromonas</taxon>
    </lineage>
</organism>
<dbReference type="RefSeq" id="WP_069945272.1">
    <property type="nucleotide sequence ID" value="NZ_MIPW01000063.1"/>
</dbReference>
<evidence type="ECO:0000313" key="1">
    <source>
        <dbReference type="EMBL" id="OES24760.1"/>
    </source>
</evidence>
<gene>
    <name evidence="1" type="ORF">BFV95_4519</name>
</gene>
<keyword evidence="2" id="KW-1185">Reference proteome</keyword>
<dbReference type="AlphaFoldDB" id="A0AB36FM42"/>
<protein>
    <submittedName>
        <fullName evidence="1">Uncharacterized protein</fullName>
    </submittedName>
</protein>
<accession>A0AB36FM42</accession>
<comment type="caution">
    <text evidence="1">The sequence shown here is derived from an EMBL/GenBank/DDBJ whole genome shotgun (WGS) entry which is preliminary data.</text>
</comment>
<name>A0AB36FM42_ALTMA</name>
<dbReference type="Proteomes" id="UP000095392">
    <property type="component" value="Unassembled WGS sequence"/>
</dbReference>
<proteinExistence type="predicted"/>
<evidence type="ECO:0000313" key="2">
    <source>
        <dbReference type="Proteomes" id="UP000095392"/>
    </source>
</evidence>
<sequence length="191" mass="21560">MGVLHRQLVLEEAEFRTEPLSLSSFLEQLKHHDWFSSNSDSFAVAAKGDLEDARISAIASQHPQLEQLLTQYRDYVCSGPFFNTEKKPEPAIADDIEFEVSVPVEGEHGVLIRTASETCDRSDVWDHTDSLEGQFLIREIEGRNRTIGVLPTRDDAIRAAVYATSSPDGGFDHVVIENVTVYTDFNDWFDR</sequence>